<dbReference type="EMBL" id="CP020330">
    <property type="protein sequence ID" value="AQZ53051.1"/>
    <property type="molecule type" value="Genomic_DNA"/>
</dbReference>
<dbReference type="RefSeq" id="WP_018066653.1">
    <property type="nucleotide sequence ID" value="NZ_AQWH01000026.1"/>
</dbReference>
<protein>
    <recommendedName>
        <fullName evidence="6">Cell envelope protein</fullName>
    </recommendedName>
</protein>
<dbReference type="Gene3D" id="2.60.120.600">
    <property type="entry name" value="Domain of unknown function DUF1214, C-terminal domain"/>
    <property type="match status" value="1"/>
</dbReference>
<evidence type="ECO:0000313" key="4">
    <source>
        <dbReference type="EMBL" id="AQZ53051.1"/>
    </source>
</evidence>
<dbReference type="Proteomes" id="UP000191135">
    <property type="component" value="Chromosome"/>
</dbReference>
<name>A0A1U9Z5U0_9HYPH</name>
<dbReference type="Gene3D" id="2.60.40.1610">
    <property type="entry name" value="Domain of unknown function DUF1254"/>
    <property type="match status" value="1"/>
</dbReference>
<accession>A0A1U9Z5U0</accession>
<dbReference type="OrthoDB" id="9777345at2"/>
<evidence type="ECO:0000256" key="1">
    <source>
        <dbReference type="SAM" id="SignalP"/>
    </source>
</evidence>
<feature type="chain" id="PRO_5010699108" description="Cell envelope protein" evidence="1">
    <location>
        <begin position="24"/>
        <end position="470"/>
    </location>
</feature>
<dbReference type="InterPro" id="IPR037050">
    <property type="entry name" value="DUF1254_sf"/>
</dbReference>
<dbReference type="InterPro" id="IPR010679">
    <property type="entry name" value="DUF1254"/>
</dbReference>
<keyword evidence="1" id="KW-0732">Signal</keyword>
<dbReference type="SUPFAM" id="SSF160935">
    <property type="entry name" value="VPA0735-like"/>
    <property type="match status" value="1"/>
</dbReference>
<gene>
    <name evidence="4" type="ORF">Mame_03747</name>
</gene>
<dbReference type="Pfam" id="PF06742">
    <property type="entry name" value="DUF1214"/>
    <property type="match status" value="1"/>
</dbReference>
<organism evidence="4 5">
    <name type="scientific">Martelella mediterranea DSM 17316</name>
    <dbReference type="NCBI Taxonomy" id="1122214"/>
    <lineage>
        <taxon>Bacteria</taxon>
        <taxon>Pseudomonadati</taxon>
        <taxon>Pseudomonadota</taxon>
        <taxon>Alphaproteobacteria</taxon>
        <taxon>Hyphomicrobiales</taxon>
        <taxon>Aurantimonadaceae</taxon>
        <taxon>Martelella</taxon>
    </lineage>
</organism>
<evidence type="ECO:0000259" key="3">
    <source>
        <dbReference type="Pfam" id="PF06863"/>
    </source>
</evidence>
<dbReference type="AlphaFoldDB" id="A0A1U9Z5U0"/>
<dbReference type="Pfam" id="PF06863">
    <property type="entry name" value="DUF1254"/>
    <property type="match status" value="1"/>
</dbReference>
<feature type="domain" description="DUF1254" evidence="3">
    <location>
        <begin position="67"/>
        <end position="199"/>
    </location>
</feature>
<dbReference type="KEGG" id="mmed:Mame_03747"/>
<evidence type="ECO:0008006" key="6">
    <source>
        <dbReference type="Google" id="ProtNLM"/>
    </source>
</evidence>
<feature type="signal peptide" evidence="1">
    <location>
        <begin position="1"/>
        <end position="23"/>
    </location>
</feature>
<dbReference type="PANTHER" id="PTHR36509">
    <property type="entry name" value="BLL3101 PROTEIN"/>
    <property type="match status" value="1"/>
</dbReference>
<dbReference type="InterPro" id="IPR010621">
    <property type="entry name" value="DUF1214"/>
</dbReference>
<reference evidence="4 5" key="1">
    <citation type="submission" date="2017-03" db="EMBL/GenBank/DDBJ databases">
        <title>Foreign affairs: Plasmid Transfer between Roseobacters and Rhizobia.</title>
        <authorList>
            <person name="Bartling P."/>
            <person name="Bunk B."/>
            <person name="Overmann J."/>
            <person name="Brinkmann H."/>
            <person name="Petersen J."/>
        </authorList>
    </citation>
    <scope>NUCLEOTIDE SEQUENCE [LARGE SCALE GENOMIC DNA]</scope>
    <source>
        <strain evidence="4 5">MACL11</strain>
    </source>
</reference>
<feature type="domain" description="DUF1214" evidence="2">
    <location>
        <begin position="340"/>
        <end position="453"/>
    </location>
</feature>
<keyword evidence="5" id="KW-1185">Reference proteome</keyword>
<dbReference type="PANTHER" id="PTHR36509:SF2">
    <property type="entry name" value="BLL3101 PROTEIN"/>
    <property type="match status" value="1"/>
</dbReference>
<evidence type="ECO:0000259" key="2">
    <source>
        <dbReference type="Pfam" id="PF06742"/>
    </source>
</evidence>
<dbReference type="STRING" id="1122214.Mame_03747"/>
<evidence type="ECO:0000313" key="5">
    <source>
        <dbReference type="Proteomes" id="UP000191135"/>
    </source>
</evidence>
<dbReference type="InterPro" id="IPR037049">
    <property type="entry name" value="DUF1214_C_sf"/>
</dbReference>
<dbReference type="eggNOG" id="COG5361">
    <property type="taxonomic scope" value="Bacteria"/>
</dbReference>
<proteinExistence type="predicted"/>
<sequence length="470" mass="50562" precursor="true">MYKPFITGFAIAGLLLGPVSGLAADEPNDTAAIAEQATVYGLPMVDLYKLMYDQAIDTDGSQFKAPFNTLHNESNVFTPADTSIVTPNSDTPYSELWMDLRAEPLVLCVPAVDKDRYYSVMLTSLYTFNFGYIGSRATGNDAACYAVAGPDWKADAPKGIAKVFQSETEFATALYRTQLFNPGDIDNVRKVQAGYTVEPLSAFLGEAAPAPAPAIDWPEIDDQSAKENPLGYLAFLLQFAPATGPAAVEQPLREKFASIGLEAGKPFPPAGTSDAELAAIQQGVKAARADIANAIKSMGKIENGWSVSTGIQGNRDGYAGNWGLRAAVAVAGLLANDTAEAVYPITNIDIDHNRLDGSKSDYTITFKPGELPPASAFWSVTMYDGKTQHLVPNPIDRYLINAPMLPELTKNADGSLTLYIQKDAPTDPAKKANWLPAPDGPFYVAMRIYWPKQAVLDGDWQPPGIVPHKG</sequence>